<keyword evidence="6" id="KW-0539">Nucleus</keyword>
<name>A0AAI8YUN4_9PEZI</name>
<evidence type="ECO:0000256" key="4">
    <source>
        <dbReference type="ARBA" id="ARBA00023125"/>
    </source>
</evidence>
<gene>
    <name evidence="10" type="ORF">LECACI_7A002307</name>
</gene>
<keyword evidence="4" id="KW-0238">DNA-binding</keyword>
<evidence type="ECO:0000256" key="3">
    <source>
        <dbReference type="ARBA" id="ARBA00023015"/>
    </source>
</evidence>
<evidence type="ECO:0000259" key="9">
    <source>
        <dbReference type="PROSITE" id="PS50217"/>
    </source>
</evidence>
<evidence type="ECO:0000256" key="2">
    <source>
        <dbReference type="ARBA" id="ARBA00007163"/>
    </source>
</evidence>
<keyword evidence="3" id="KW-0805">Transcription regulation</keyword>
<dbReference type="GO" id="GO:0003677">
    <property type="term" value="F:DNA binding"/>
    <property type="evidence" value="ECO:0007669"/>
    <property type="project" value="UniProtKB-KW"/>
</dbReference>
<evidence type="ECO:0000313" key="10">
    <source>
        <dbReference type="EMBL" id="CAK3891088.1"/>
    </source>
</evidence>
<organism evidence="10 11">
    <name type="scientific">Lecanosticta acicola</name>
    <dbReference type="NCBI Taxonomy" id="111012"/>
    <lineage>
        <taxon>Eukaryota</taxon>
        <taxon>Fungi</taxon>
        <taxon>Dikarya</taxon>
        <taxon>Ascomycota</taxon>
        <taxon>Pezizomycotina</taxon>
        <taxon>Dothideomycetes</taxon>
        <taxon>Dothideomycetidae</taxon>
        <taxon>Mycosphaerellales</taxon>
        <taxon>Mycosphaerellaceae</taxon>
        <taxon>Lecanosticta</taxon>
    </lineage>
</organism>
<feature type="compositionally biased region" description="Polar residues" evidence="8">
    <location>
        <begin position="1"/>
        <end position="20"/>
    </location>
</feature>
<feature type="region of interest" description="Disordered" evidence="8">
    <location>
        <begin position="1"/>
        <end position="37"/>
    </location>
</feature>
<feature type="region of interest" description="Disordered" evidence="8">
    <location>
        <begin position="652"/>
        <end position="675"/>
    </location>
</feature>
<dbReference type="SMART" id="SM00338">
    <property type="entry name" value="BRLZ"/>
    <property type="match status" value="1"/>
</dbReference>
<comment type="similarity">
    <text evidence="2">Belongs to the bZIP family.</text>
</comment>
<evidence type="ECO:0000313" key="11">
    <source>
        <dbReference type="Proteomes" id="UP001296104"/>
    </source>
</evidence>
<dbReference type="GO" id="GO:0005634">
    <property type="term" value="C:nucleus"/>
    <property type="evidence" value="ECO:0007669"/>
    <property type="project" value="UniProtKB-SubCell"/>
</dbReference>
<accession>A0AAI8YUN4</accession>
<dbReference type="CDD" id="cd14704">
    <property type="entry name" value="bZIP_HY5-like"/>
    <property type="match status" value="1"/>
</dbReference>
<feature type="coiled-coil region" evidence="7">
    <location>
        <begin position="264"/>
        <end position="353"/>
    </location>
</feature>
<feature type="domain" description="BZIP" evidence="9">
    <location>
        <begin position="266"/>
        <end position="318"/>
    </location>
</feature>
<dbReference type="EMBL" id="CAVMBE010000010">
    <property type="protein sequence ID" value="CAK3891088.1"/>
    <property type="molecule type" value="Genomic_DNA"/>
</dbReference>
<reference evidence="10" key="1">
    <citation type="submission" date="2023-11" db="EMBL/GenBank/DDBJ databases">
        <authorList>
            <person name="Alioto T."/>
            <person name="Alioto T."/>
            <person name="Gomez Garrido J."/>
        </authorList>
    </citation>
    <scope>NUCLEOTIDE SEQUENCE</scope>
</reference>
<evidence type="ECO:0000256" key="8">
    <source>
        <dbReference type="SAM" id="MobiDB-lite"/>
    </source>
</evidence>
<comment type="caution">
    <text evidence="10">The sequence shown here is derived from an EMBL/GenBank/DDBJ whole genome shotgun (WGS) entry which is preliminary data.</text>
</comment>
<dbReference type="Proteomes" id="UP001296104">
    <property type="component" value="Unassembled WGS sequence"/>
</dbReference>
<dbReference type="SUPFAM" id="SSF57959">
    <property type="entry name" value="Leucine zipper domain"/>
    <property type="match status" value="1"/>
</dbReference>
<keyword evidence="5" id="KW-0804">Transcription</keyword>
<dbReference type="PROSITE" id="PS50217">
    <property type="entry name" value="BZIP"/>
    <property type="match status" value="1"/>
</dbReference>
<sequence length="675" mass="75799">MAFASSSFGYPQPQADSTPLDSKRPAFLDEHDSPAVLDPSLLDADMMQSPSNTFRKDSFANSNGVLSPADSQAWEHHQYGAALSVEPASAGASNPFHDDAHAFMRQTNGHPPSFAHQHQAASWSFEHPSGDCTPTTAVDFMPPPAHFDAPSYQSTDTAHGSFSQPHPQAHFNVTHPEAGFIPAPQVQTPMSPHSHQDWMGMAQQEMEGRPSHKRMRPDSPPRNLIEFQRRDGIRKKNGRIDIPQERNIQTIDELIEKTTDDELLKELKQQKRLLRNREAALASRQRKKKHTEDLEIKEKGYTHQIAMLETEVNNLKVERDHRERERQVMGQRLDEAQRIIDMMQDEKRDLTMRHNEEASTLRKKVQFLTDQIEAGPAPPMSTVASSNGFTDFNAEMEALNMGPHDWDNFIMVNDLQNEAQEDFQFEPKPEPPKAVSQAVEKKSAPAQTQQQAKKHNDGSSDQPIASGLLFMLLLCGAFVASKPASSQPSDLPKMPANVRAAAPTILNSLLSDAAPVSHHEHTPTAARMGQEPLPSGLAYTNVRQGKMDRMHRTVTAPTKQQEIDQAFALTPAQYASMTNMDFSNYGQVHAPNPNEPAPPPRRNLAEALANLEQENGRKSKAEVYTRSLLWDQIPADVVQQFRTIVRDHNDIEARHQQQQQNNRRQSHDLTYKIEQ</sequence>
<dbReference type="InterPro" id="IPR046347">
    <property type="entry name" value="bZIP_sf"/>
</dbReference>
<evidence type="ECO:0000256" key="6">
    <source>
        <dbReference type="ARBA" id="ARBA00023242"/>
    </source>
</evidence>
<dbReference type="PANTHER" id="PTHR47416:SF8">
    <property type="entry name" value="BASIC-LEUCINE ZIPPER TRANSCRIPTION FACTOR E-RELATED"/>
    <property type="match status" value="1"/>
</dbReference>
<evidence type="ECO:0000256" key="7">
    <source>
        <dbReference type="SAM" id="Coils"/>
    </source>
</evidence>
<dbReference type="Gene3D" id="1.20.5.170">
    <property type="match status" value="1"/>
</dbReference>
<comment type="subcellular location">
    <subcellularLocation>
        <location evidence="1">Nucleus</location>
    </subcellularLocation>
</comment>
<evidence type="ECO:0000256" key="1">
    <source>
        <dbReference type="ARBA" id="ARBA00004123"/>
    </source>
</evidence>
<feature type="region of interest" description="Disordered" evidence="8">
    <location>
        <begin position="424"/>
        <end position="461"/>
    </location>
</feature>
<keyword evidence="11" id="KW-1185">Reference proteome</keyword>
<proteinExistence type="inferred from homology"/>
<feature type="compositionally biased region" description="Basic and acidic residues" evidence="8">
    <location>
        <begin position="665"/>
        <end position="675"/>
    </location>
</feature>
<dbReference type="PANTHER" id="PTHR47416">
    <property type="entry name" value="BASIC-LEUCINE ZIPPER TRANSCRIPTION FACTOR F-RELATED"/>
    <property type="match status" value="1"/>
</dbReference>
<dbReference type="AlphaFoldDB" id="A0AAI8YUN4"/>
<dbReference type="GO" id="GO:0003700">
    <property type="term" value="F:DNA-binding transcription factor activity"/>
    <property type="evidence" value="ECO:0007669"/>
    <property type="project" value="InterPro"/>
</dbReference>
<evidence type="ECO:0000256" key="5">
    <source>
        <dbReference type="ARBA" id="ARBA00023163"/>
    </source>
</evidence>
<dbReference type="Pfam" id="PF00170">
    <property type="entry name" value="bZIP_1"/>
    <property type="match status" value="1"/>
</dbReference>
<protein>
    <submittedName>
        <fullName evidence="10">BZIP transcription factor like</fullName>
    </submittedName>
</protein>
<dbReference type="InterPro" id="IPR004827">
    <property type="entry name" value="bZIP"/>
</dbReference>
<feature type="compositionally biased region" description="Basic and acidic residues" evidence="8">
    <location>
        <begin position="21"/>
        <end position="33"/>
    </location>
</feature>
<keyword evidence="7" id="KW-0175">Coiled coil</keyword>